<dbReference type="RefSeq" id="WP_090855407.1">
    <property type="nucleotide sequence ID" value="NZ_FNJU01000006.1"/>
</dbReference>
<dbReference type="InterPro" id="IPR024562">
    <property type="entry name" value="YqhG"/>
</dbReference>
<evidence type="ECO:0000313" key="1">
    <source>
        <dbReference type="EMBL" id="SDP77095.1"/>
    </source>
</evidence>
<dbReference type="EMBL" id="FNJU01000006">
    <property type="protein sequence ID" value="SDP77095.1"/>
    <property type="molecule type" value="Genomic_DNA"/>
</dbReference>
<accession>A0A1H0VFV7</accession>
<organism evidence="1 2">
    <name type="scientific">Litchfieldia salsa</name>
    <dbReference type="NCBI Taxonomy" id="930152"/>
    <lineage>
        <taxon>Bacteria</taxon>
        <taxon>Bacillati</taxon>
        <taxon>Bacillota</taxon>
        <taxon>Bacilli</taxon>
        <taxon>Bacillales</taxon>
        <taxon>Bacillaceae</taxon>
        <taxon>Litchfieldia</taxon>
    </lineage>
</organism>
<dbReference type="AlphaFoldDB" id="A0A1H0VFV7"/>
<dbReference type="Pfam" id="PF11079">
    <property type="entry name" value="YqhG"/>
    <property type="match status" value="1"/>
</dbReference>
<reference evidence="2" key="1">
    <citation type="submission" date="2016-10" db="EMBL/GenBank/DDBJ databases">
        <authorList>
            <person name="Varghese N."/>
            <person name="Submissions S."/>
        </authorList>
    </citation>
    <scope>NUCLEOTIDE SEQUENCE [LARGE SCALE GENOMIC DNA]</scope>
    <source>
        <strain evidence="2">IBRC-M10078</strain>
    </source>
</reference>
<dbReference type="STRING" id="930152.SAMN05216565_106258"/>
<protein>
    <recommendedName>
        <fullName evidence="3">YqhG family protein</fullName>
    </recommendedName>
</protein>
<dbReference type="Proteomes" id="UP000199159">
    <property type="component" value="Unassembled WGS sequence"/>
</dbReference>
<evidence type="ECO:0000313" key="2">
    <source>
        <dbReference type="Proteomes" id="UP000199159"/>
    </source>
</evidence>
<proteinExistence type="predicted"/>
<dbReference type="OrthoDB" id="2433584at2"/>
<name>A0A1H0VFV7_9BACI</name>
<evidence type="ECO:0008006" key="3">
    <source>
        <dbReference type="Google" id="ProtNLM"/>
    </source>
</evidence>
<gene>
    <name evidence="1" type="ORF">SAMN05216565_106258</name>
</gene>
<keyword evidence="2" id="KW-1185">Reference proteome</keyword>
<sequence length="266" mass="31078">MQQAEIHSFLERYFTSNHCEITENQHGYMTVQLTVELDKQLMNRPFYWHYLEKTGGTPNPMALTFITDQEKAPKDLKGELIHFGAPRLHQIFQSSKKLAGYMRLYQNVKQTVPSNIPLHPWLGINAKVSYQCDRKRDILMSLGLHLVSGSIIEGFQEKLERLELTPKIPDYCFTMSPLIKHKSGLNRLQQYIRGFIESDDHSWADAARERWNEDLALLDHFYEGLEEKPESYETEKEALREQYEPKVKIEIINGGLFYLTPQALMN</sequence>